<evidence type="ECO:0000313" key="7">
    <source>
        <dbReference type="EMBL" id="MDP9961845.1"/>
    </source>
</evidence>
<dbReference type="RefSeq" id="WP_306846099.1">
    <property type="nucleotide sequence ID" value="NZ_JAUSRL010000007.1"/>
</dbReference>
<dbReference type="CDD" id="cd03386">
    <property type="entry name" value="PAP2_Aur1_like"/>
    <property type="match status" value="1"/>
</dbReference>
<dbReference type="EMBL" id="JAUSRL010000007">
    <property type="protein sequence ID" value="MDP9961845.1"/>
    <property type="molecule type" value="Genomic_DNA"/>
</dbReference>
<evidence type="ECO:0000256" key="3">
    <source>
        <dbReference type="ARBA" id="ARBA00022989"/>
    </source>
</evidence>
<feature type="transmembrane region" description="Helical" evidence="5">
    <location>
        <begin position="148"/>
        <end position="167"/>
    </location>
</feature>
<feature type="transmembrane region" description="Helical" evidence="5">
    <location>
        <begin position="56"/>
        <end position="76"/>
    </location>
</feature>
<proteinExistence type="predicted"/>
<accession>A0ABT9STS9</accession>
<feature type="transmembrane region" description="Helical" evidence="5">
    <location>
        <begin position="173"/>
        <end position="195"/>
    </location>
</feature>
<protein>
    <recommendedName>
        <fullName evidence="6">Inositolphosphotransferase Aur1/Ipt1 domain-containing protein</fullName>
    </recommendedName>
</protein>
<evidence type="ECO:0000256" key="2">
    <source>
        <dbReference type="ARBA" id="ARBA00022692"/>
    </source>
</evidence>
<dbReference type="InterPro" id="IPR052185">
    <property type="entry name" value="IPC_Synthase-Related"/>
</dbReference>
<gene>
    <name evidence="7" type="ORF">J2T04_003757</name>
</gene>
<reference evidence="7 8" key="1">
    <citation type="submission" date="2023-07" db="EMBL/GenBank/DDBJ databases">
        <title>Sorghum-associated microbial communities from plants grown in Nebraska, USA.</title>
        <authorList>
            <person name="Schachtman D."/>
        </authorList>
    </citation>
    <scope>NUCLEOTIDE SEQUENCE [LARGE SCALE GENOMIC DNA]</scope>
    <source>
        <strain evidence="7 8">CC351</strain>
    </source>
</reference>
<dbReference type="PANTHER" id="PTHR31310">
    <property type="match status" value="1"/>
</dbReference>
<name>A0ABT9STS9_9FLAO</name>
<evidence type="ECO:0000256" key="1">
    <source>
        <dbReference type="ARBA" id="ARBA00004141"/>
    </source>
</evidence>
<evidence type="ECO:0000313" key="8">
    <source>
        <dbReference type="Proteomes" id="UP001235513"/>
    </source>
</evidence>
<feature type="domain" description="Inositolphosphotransferase Aur1/Ipt1" evidence="6">
    <location>
        <begin position="19"/>
        <end position="189"/>
    </location>
</feature>
<evidence type="ECO:0000256" key="4">
    <source>
        <dbReference type="ARBA" id="ARBA00023136"/>
    </source>
</evidence>
<organism evidence="7 8">
    <name type="scientific">Chryseobacterium lathyri</name>
    <dbReference type="NCBI Taxonomy" id="395933"/>
    <lineage>
        <taxon>Bacteria</taxon>
        <taxon>Pseudomonadati</taxon>
        <taxon>Bacteroidota</taxon>
        <taxon>Flavobacteriia</taxon>
        <taxon>Flavobacteriales</taxon>
        <taxon>Weeksellaceae</taxon>
        <taxon>Chryseobacterium group</taxon>
        <taxon>Chryseobacterium</taxon>
    </lineage>
</organism>
<feature type="transmembrane region" description="Helical" evidence="5">
    <location>
        <begin position="30"/>
        <end position="49"/>
    </location>
</feature>
<comment type="subcellular location">
    <subcellularLocation>
        <location evidence="1">Membrane</location>
        <topology evidence="1">Multi-pass membrane protein</topology>
    </subcellularLocation>
</comment>
<dbReference type="InterPro" id="IPR026841">
    <property type="entry name" value="Aur1/Ipt1"/>
</dbReference>
<feature type="transmembrane region" description="Helical" evidence="5">
    <location>
        <begin position="124"/>
        <end position="143"/>
    </location>
</feature>
<evidence type="ECO:0000256" key="5">
    <source>
        <dbReference type="SAM" id="Phobius"/>
    </source>
</evidence>
<evidence type="ECO:0000259" key="6">
    <source>
        <dbReference type="Pfam" id="PF14378"/>
    </source>
</evidence>
<keyword evidence="8" id="KW-1185">Reference proteome</keyword>
<sequence length="212" mass="24209">MFGFLEENKIVTPNEYFALHHNKFFDVLSGIFYLSWVPVPIGLTIYFLYKNKKESMHLPLAFLLVNLIGFIVYYMYPAAPPWYVAKYGFEFLKQTPGSPAGLSRFDQALNINLFQSMYQKSSNVFAAMPSLHSAYPIVSLYFAVKKRLIWGSLLISLTALGIWFFAVYTSHHYILDVIGGVFCAGAGISIFEVFYANILSFKKYLDNSHGLR</sequence>
<dbReference type="PANTHER" id="PTHR31310:SF7">
    <property type="entry name" value="PA-PHOSPHATASE RELATED-FAMILY PROTEIN DDB_G0268928"/>
    <property type="match status" value="1"/>
</dbReference>
<dbReference type="Pfam" id="PF14378">
    <property type="entry name" value="PAP2_3"/>
    <property type="match status" value="1"/>
</dbReference>
<dbReference type="Proteomes" id="UP001235513">
    <property type="component" value="Unassembled WGS sequence"/>
</dbReference>
<keyword evidence="4 5" id="KW-0472">Membrane</keyword>
<keyword evidence="3 5" id="KW-1133">Transmembrane helix</keyword>
<keyword evidence="2 5" id="KW-0812">Transmembrane</keyword>
<comment type="caution">
    <text evidence="7">The sequence shown here is derived from an EMBL/GenBank/DDBJ whole genome shotgun (WGS) entry which is preliminary data.</text>
</comment>